<accession>A0ACB0Y9Z2</accession>
<dbReference type="Proteomes" id="UP001497535">
    <property type="component" value="Unassembled WGS sequence"/>
</dbReference>
<sequence>MINKRQAFSSGNSTIQSNNSSSNRMSGNFHSSQKSKRKLVRLQRQHCIIDDAPSEENSVGNDFWIGVAPLLDMAGTARILACKAANISSAMLAHRRKSSALPSIGCGGIHFPPPSAYCGKKSSGASSILLTNPKWQQYELHHHPSTSMQQQPQLSNAPSSHSAIASAANRRQTARESVAILAESWGVFAVDPNAASAKEEITGNKIVI</sequence>
<evidence type="ECO:0000313" key="1">
    <source>
        <dbReference type="EMBL" id="CAK5037252.1"/>
    </source>
</evidence>
<dbReference type="EMBL" id="CAVMJV010000008">
    <property type="protein sequence ID" value="CAK5037252.1"/>
    <property type="molecule type" value="Genomic_DNA"/>
</dbReference>
<protein>
    <submittedName>
        <fullName evidence="1">Uncharacterized protein</fullName>
    </submittedName>
</protein>
<comment type="caution">
    <text evidence="1">The sequence shown here is derived from an EMBL/GenBank/DDBJ whole genome shotgun (WGS) entry which is preliminary data.</text>
</comment>
<organism evidence="1 2">
    <name type="scientific">Meloidogyne enterolobii</name>
    <name type="common">Root-knot nematode worm</name>
    <name type="synonym">Meloidogyne mayaguensis</name>
    <dbReference type="NCBI Taxonomy" id="390850"/>
    <lineage>
        <taxon>Eukaryota</taxon>
        <taxon>Metazoa</taxon>
        <taxon>Ecdysozoa</taxon>
        <taxon>Nematoda</taxon>
        <taxon>Chromadorea</taxon>
        <taxon>Rhabditida</taxon>
        <taxon>Tylenchina</taxon>
        <taxon>Tylenchomorpha</taxon>
        <taxon>Tylenchoidea</taxon>
        <taxon>Meloidogynidae</taxon>
        <taxon>Meloidogyninae</taxon>
        <taxon>Meloidogyne</taxon>
    </lineage>
</organism>
<reference evidence="1" key="1">
    <citation type="submission" date="2023-11" db="EMBL/GenBank/DDBJ databases">
        <authorList>
            <person name="Poullet M."/>
        </authorList>
    </citation>
    <scope>NUCLEOTIDE SEQUENCE</scope>
    <source>
        <strain evidence="1">E1834</strain>
    </source>
</reference>
<gene>
    <name evidence="1" type="ORF">MENTE1834_LOCUS9270</name>
</gene>
<proteinExistence type="predicted"/>
<evidence type="ECO:0000313" key="2">
    <source>
        <dbReference type="Proteomes" id="UP001497535"/>
    </source>
</evidence>
<name>A0ACB0Y9Z2_MELEN</name>
<keyword evidence="2" id="KW-1185">Reference proteome</keyword>